<keyword evidence="4" id="KW-0804">Transcription</keyword>
<evidence type="ECO:0000256" key="2">
    <source>
        <dbReference type="ARBA" id="ARBA00023015"/>
    </source>
</evidence>
<dbReference type="InterPro" id="IPR005119">
    <property type="entry name" value="LysR_subst-bd"/>
</dbReference>
<dbReference type="Gene3D" id="3.40.190.290">
    <property type="match status" value="1"/>
</dbReference>
<protein>
    <submittedName>
        <fullName evidence="6">LysR family transcriptional regulator</fullName>
    </submittedName>
</protein>
<dbReference type="PROSITE" id="PS50931">
    <property type="entry name" value="HTH_LYSR"/>
    <property type="match status" value="1"/>
</dbReference>
<dbReference type="FunFam" id="1.10.10.10:FF:000001">
    <property type="entry name" value="LysR family transcriptional regulator"/>
    <property type="match status" value="1"/>
</dbReference>
<sequence length="342" mass="37544">MRDFREGKRHEALTARGSERSLARTGDYIPAMIDSLLDVTVFTRVVSAGSLSAAARELGMSLAVVSKRLARLEERLGVRLVNRTTRSLNLTEEGAEFHERCVRVLGEIGEAEEKVRSLRRGASGLLKVTATAAFARRHLGRLIPRFLERYPDIRVQLDVSDSVVGLVESGYDVAIRFGALPDSDLIAKRLAPNHRVVCGAPSYFARKGRPRRPADLKNHDCIAFGNPPNQDWQFEGPDGETTTVRIAGSLVTNNGEVAHEWALEGGGLVLKSIWDVGVDLDAGRLEVALPDYRVPAAPIHAIYPHNRGVAAKVKVFIEFLGGELRAAYRWDGMDRVESSAST</sequence>
<dbReference type="InterPro" id="IPR058163">
    <property type="entry name" value="LysR-type_TF_proteobact-type"/>
</dbReference>
<accession>A0A250J434</accession>
<dbReference type="PANTHER" id="PTHR30537">
    <property type="entry name" value="HTH-TYPE TRANSCRIPTIONAL REGULATOR"/>
    <property type="match status" value="1"/>
</dbReference>
<dbReference type="FunFam" id="3.40.190.290:FF:000001">
    <property type="entry name" value="Transcriptional regulator, LysR family"/>
    <property type="match status" value="1"/>
</dbReference>
<evidence type="ECO:0000313" key="6">
    <source>
        <dbReference type="EMBL" id="ATB38141.1"/>
    </source>
</evidence>
<keyword evidence="3" id="KW-0238">DNA-binding</keyword>
<evidence type="ECO:0000259" key="5">
    <source>
        <dbReference type="PROSITE" id="PS50931"/>
    </source>
</evidence>
<dbReference type="EMBL" id="CP022098">
    <property type="protein sequence ID" value="ATB38141.1"/>
    <property type="molecule type" value="Genomic_DNA"/>
</dbReference>
<dbReference type="GO" id="GO:0003677">
    <property type="term" value="F:DNA binding"/>
    <property type="evidence" value="ECO:0007669"/>
    <property type="project" value="UniProtKB-KW"/>
</dbReference>
<organism evidence="6 7">
    <name type="scientific">Cystobacter fuscus</name>
    <dbReference type="NCBI Taxonomy" id="43"/>
    <lineage>
        <taxon>Bacteria</taxon>
        <taxon>Pseudomonadati</taxon>
        <taxon>Myxococcota</taxon>
        <taxon>Myxococcia</taxon>
        <taxon>Myxococcales</taxon>
        <taxon>Cystobacterineae</taxon>
        <taxon>Archangiaceae</taxon>
        <taxon>Cystobacter</taxon>
    </lineage>
</organism>
<dbReference type="Gene3D" id="1.10.10.10">
    <property type="entry name" value="Winged helix-like DNA-binding domain superfamily/Winged helix DNA-binding domain"/>
    <property type="match status" value="1"/>
</dbReference>
<evidence type="ECO:0000256" key="3">
    <source>
        <dbReference type="ARBA" id="ARBA00023125"/>
    </source>
</evidence>
<dbReference type="SUPFAM" id="SSF46785">
    <property type="entry name" value="Winged helix' DNA-binding domain"/>
    <property type="match status" value="1"/>
</dbReference>
<dbReference type="SUPFAM" id="SSF53850">
    <property type="entry name" value="Periplasmic binding protein-like II"/>
    <property type="match status" value="1"/>
</dbReference>
<keyword evidence="2" id="KW-0805">Transcription regulation</keyword>
<dbReference type="Pfam" id="PF03466">
    <property type="entry name" value="LysR_substrate"/>
    <property type="match status" value="1"/>
</dbReference>
<gene>
    <name evidence="6" type="ORF">CYFUS_003572</name>
</gene>
<name>A0A250J434_9BACT</name>
<evidence type="ECO:0000256" key="1">
    <source>
        <dbReference type="ARBA" id="ARBA00009437"/>
    </source>
</evidence>
<dbReference type="KEGG" id="cfus:CYFUS_003572"/>
<dbReference type="InterPro" id="IPR036388">
    <property type="entry name" value="WH-like_DNA-bd_sf"/>
</dbReference>
<comment type="similarity">
    <text evidence="1">Belongs to the LysR transcriptional regulatory family.</text>
</comment>
<dbReference type="AlphaFoldDB" id="A0A250J434"/>
<dbReference type="GO" id="GO:0003700">
    <property type="term" value="F:DNA-binding transcription factor activity"/>
    <property type="evidence" value="ECO:0007669"/>
    <property type="project" value="InterPro"/>
</dbReference>
<dbReference type="InterPro" id="IPR000847">
    <property type="entry name" value="LysR_HTH_N"/>
</dbReference>
<evidence type="ECO:0000313" key="7">
    <source>
        <dbReference type="Proteomes" id="UP000217257"/>
    </source>
</evidence>
<proteinExistence type="inferred from homology"/>
<dbReference type="InterPro" id="IPR036390">
    <property type="entry name" value="WH_DNA-bd_sf"/>
</dbReference>
<dbReference type="Proteomes" id="UP000217257">
    <property type="component" value="Chromosome"/>
</dbReference>
<feature type="domain" description="HTH lysR-type" evidence="5">
    <location>
        <begin position="41"/>
        <end position="91"/>
    </location>
</feature>
<reference evidence="6 7" key="1">
    <citation type="submission" date="2017-06" db="EMBL/GenBank/DDBJ databases">
        <title>Sequencing and comparative analysis of myxobacterial genomes.</title>
        <authorList>
            <person name="Rupp O."/>
            <person name="Goesmann A."/>
            <person name="Sogaard-Andersen L."/>
        </authorList>
    </citation>
    <scope>NUCLEOTIDE SEQUENCE [LARGE SCALE GENOMIC DNA]</scope>
    <source>
        <strain evidence="6 7">DSM 52655</strain>
    </source>
</reference>
<dbReference type="Pfam" id="PF00126">
    <property type="entry name" value="HTH_1"/>
    <property type="match status" value="1"/>
</dbReference>
<dbReference type="PANTHER" id="PTHR30537:SF5">
    <property type="entry name" value="HTH-TYPE TRANSCRIPTIONAL ACTIVATOR TTDR-RELATED"/>
    <property type="match status" value="1"/>
</dbReference>
<dbReference type="CDD" id="cd08422">
    <property type="entry name" value="PBP2_CrgA_like"/>
    <property type="match status" value="1"/>
</dbReference>
<evidence type="ECO:0000256" key="4">
    <source>
        <dbReference type="ARBA" id="ARBA00023163"/>
    </source>
</evidence>